<sequence length="311" mass="33805">MSSFNKTRLLRQVDFFTLRLFLSAVEEGQIGRAALRENIAPSAATKRIQELEDVVGLRLLERTPKGVILSPAGEVLVRHIRQIFTNVDELRAELSAFSEGVRGEVSVASARSIIAPYLAHEFGAYIRDYPLVDLIVREVENAAIVQAVAQGDADIGVFAAAPALDLSGVDVMPYRQDRMVVVMSHGHRLAQRQSVTFEDLLSENLIVPAALHMALRTAADRLGREFEPKYGVTSAGVAISLAQEGLGVTIQPECLLDLKVFEHAVGVELAESWANRSIHIATARGRAAGPAANLLLKQLLDRPRALSSVSD</sequence>
<dbReference type="PROSITE" id="PS50931">
    <property type="entry name" value="HTH_LYSR"/>
    <property type="match status" value="1"/>
</dbReference>
<accession>A0A0E7UXS7</accession>
<dbReference type="GO" id="GO:0005829">
    <property type="term" value="C:cytosol"/>
    <property type="evidence" value="ECO:0007669"/>
    <property type="project" value="TreeGrafter"/>
</dbReference>
<dbReference type="GO" id="GO:0003700">
    <property type="term" value="F:DNA-binding transcription factor activity"/>
    <property type="evidence" value="ECO:0007669"/>
    <property type="project" value="InterPro"/>
</dbReference>
<evidence type="ECO:0000256" key="2">
    <source>
        <dbReference type="ARBA" id="ARBA00023015"/>
    </source>
</evidence>
<dbReference type="InterPro" id="IPR005119">
    <property type="entry name" value="LysR_subst-bd"/>
</dbReference>
<dbReference type="InterPro" id="IPR036390">
    <property type="entry name" value="WH_DNA-bd_sf"/>
</dbReference>
<dbReference type="Pfam" id="PF03466">
    <property type="entry name" value="LysR_substrate"/>
    <property type="match status" value="1"/>
</dbReference>
<evidence type="ECO:0000256" key="4">
    <source>
        <dbReference type="ARBA" id="ARBA00023163"/>
    </source>
</evidence>
<dbReference type="Gene3D" id="1.10.10.10">
    <property type="entry name" value="Winged helix-like DNA-binding domain superfamily/Winged helix DNA-binding domain"/>
    <property type="match status" value="1"/>
</dbReference>
<dbReference type="GO" id="GO:0003677">
    <property type="term" value="F:DNA binding"/>
    <property type="evidence" value="ECO:0007669"/>
    <property type="project" value="UniProtKB-KW"/>
</dbReference>
<gene>
    <name evidence="6" type="primary">gltC_2</name>
    <name evidence="6" type="ORF">NCTC10911_00370</name>
</gene>
<keyword evidence="3" id="KW-0238">DNA-binding</keyword>
<dbReference type="SUPFAM" id="SSF46785">
    <property type="entry name" value="Winged helix' DNA-binding domain"/>
    <property type="match status" value="1"/>
</dbReference>
<keyword evidence="2" id="KW-0805">Transcription regulation</keyword>
<protein>
    <submittedName>
        <fullName evidence="6">HTH-type transcriptional regulator gltC</fullName>
    </submittedName>
</protein>
<evidence type="ECO:0000256" key="3">
    <source>
        <dbReference type="ARBA" id="ARBA00023125"/>
    </source>
</evidence>
<evidence type="ECO:0000313" key="6">
    <source>
        <dbReference type="EMBL" id="SUV63370.1"/>
    </source>
</evidence>
<dbReference type="Proteomes" id="UP000255014">
    <property type="component" value="Unassembled WGS sequence"/>
</dbReference>
<feature type="domain" description="HTH lysR-type" evidence="5">
    <location>
        <begin position="18"/>
        <end position="70"/>
    </location>
</feature>
<evidence type="ECO:0000259" key="5">
    <source>
        <dbReference type="PROSITE" id="PS50931"/>
    </source>
</evidence>
<keyword evidence="4" id="KW-0804">Transcription</keyword>
<dbReference type="Pfam" id="PF00126">
    <property type="entry name" value="HTH_1"/>
    <property type="match status" value="1"/>
</dbReference>
<dbReference type="PANTHER" id="PTHR30419:SF2">
    <property type="entry name" value="LYSR FAMILY TRANSCRIPTIONAL REGULATOR"/>
    <property type="match status" value="1"/>
</dbReference>
<dbReference type="EMBL" id="UFTT01000002">
    <property type="protein sequence ID" value="SUV63370.1"/>
    <property type="molecule type" value="Genomic_DNA"/>
</dbReference>
<dbReference type="SUPFAM" id="SSF53850">
    <property type="entry name" value="Periplasmic binding protein-like II"/>
    <property type="match status" value="1"/>
</dbReference>
<dbReference type="AlphaFoldDB" id="A0A0E7UXS7"/>
<evidence type="ECO:0000313" key="7">
    <source>
        <dbReference type="Proteomes" id="UP000255014"/>
    </source>
</evidence>
<reference evidence="6 7" key="1">
    <citation type="submission" date="2018-06" db="EMBL/GenBank/DDBJ databases">
        <authorList>
            <consortium name="Pathogen Informatics"/>
            <person name="Doyle S."/>
        </authorList>
    </citation>
    <scope>NUCLEOTIDE SEQUENCE [LARGE SCALE GENOMIC DNA]</scope>
    <source>
        <strain evidence="6 7">NCTC10911</strain>
    </source>
</reference>
<proteinExistence type="inferred from homology"/>
<organism evidence="6 7">
    <name type="scientific">Bordetella pertussis</name>
    <dbReference type="NCBI Taxonomy" id="520"/>
    <lineage>
        <taxon>Bacteria</taxon>
        <taxon>Pseudomonadati</taxon>
        <taxon>Pseudomonadota</taxon>
        <taxon>Betaproteobacteria</taxon>
        <taxon>Burkholderiales</taxon>
        <taxon>Alcaligenaceae</taxon>
        <taxon>Bordetella</taxon>
    </lineage>
</organism>
<dbReference type="InterPro" id="IPR036388">
    <property type="entry name" value="WH-like_DNA-bd_sf"/>
</dbReference>
<dbReference type="GeneID" id="69599934"/>
<evidence type="ECO:0000256" key="1">
    <source>
        <dbReference type="ARBA" id="ARBA00009437"/>
    </source>
</evidence>
<name>A0A0E7UXS7_BORPT</name>
<dbReference type="PANTHER" id="PTHR30419">
    <property type="entry name" value="HTH-TYPE TRANSCRIPTIONAL REGULATOR YBHD"/>
    <property type="match status" value="1"/>
</dbReference>
<comment type="similarity">
    <text evidence="1">Belongs to the LysR transcriptional regulatory family.</text>
</comment>
<dbReference type="Gene3D" id="3.40.190.290">
    <property type="match status" value="1"/>
</dbReference>
<dbReference type="InterPro" id="IPR050950">
    <property type="entry name" value="HTH-type_LysR_regulators"/>
</dbReference>
<dbReference type="InterPro" id="IPR000847">
    <property type="entry name" value="LysR_HTH_N"/>
</dbReference>
<dbReference type="RefSeq" id="WP_019247165.1">
    <property type="nucleotide sequence ID" value="NZ_AP024746.1"/>
</dbReference>